<dbReference type="KEGG" id="geh:HYN69_10920"/>
<dbReference type="OrthoDB" id="7644395at2"/>
<dbReference type="EMBL" id="CP028918">
    <property type="protein sequence ID" value="AWB48942.1"/>
    <property type="molecule type" value="Genomic_DNA"/>
</dbReference>
<dbReference type="Gene3D" id="3.30.2000.30">
    <property type="match status" value="1"/>
</dbReference>
<dbReference type="Pfam" id="PF11367">
    <property type="entry name" value="Tail_completion_gp17"/>
    <property type="match status" value="1"/>
</dbReference>
<organism evidence="1 2">
    <name type="scientific">Paragemmobacter aquarius</name>
    <dbReference type="NCBI Taxonomy" id="2169400"/>
    <lineage>
        <taxon>Bacteria</taxon>
        <taxon>Pseudomonadati</taxon>
        <taxon>Pseudomonadota</taxon>
        <taxon>Alphaproteobacteria</taxon>
        <taxon>Rhodobacterales</taxon>
        <taxon>Paracoccaceae</taxon>
        <taxon>Paragemmobacter</taxon>
    </lineage>
</organism>
<evidence type="ECO:0000313" key="1">
    <source>
        <dbReference type="EMBL" id="AWB48942.1"/>
    </source>
</evidence>
<keyword evidence="2" id="KW-1185">Reference proteome</keyword>
<name>A0A2S0UMB4_9RHOB</name>
<dbReference type="Proteomes" id="UP000244496">
    <property type="component" value="Chromosome"/>
</dbReference>
<evidence type="ECO:0000313" key="2">
    <source>
        <dbReference type="Proteomes" id="UP000244496"/>
    </source>
</evidence>
<gene>
    <name evidence="1" type="ORF">HYN69_10920</name>
</gene>
<dbReference type="AlphaFoldDB" id="A0A2S0UMB4"/>
<dbReference type="InterPro" id="IPR021508">
    <property type="entry name" value="Gp17-like"/>
</dbReference>
<reference evidence="1 2" key="1">
    <citation type="submission" date="2018-04" db="EMBL/GenBank/DDBJ databases">
        <title>Genome sequencing of Gemmobacter.</title>
        <authorList>
            <person name="Yi H."/>
            <person name="Baek M.-G."/>
        </authorList>
    </citation>
    <scope>NUCLEOTIDE SEQUENCE [LARGE SCALE GENOMIC DNA]</scope>
    <source>
        <strain evidence="1 2">HYN0069</strain>
    </source>
</reference>
<sequence length="132" mass="13539">MSYAGAAALQAAVFARLGGWAGLAGVPIFDAMPSGGGAGTFVLLGPEEAREASDRSGEGAEHRLIISVISDATGFLAAKTVAVAVSDALSGAELVLTVGRLVGLEFQRAVARRLEDGGVRRIDLTFRARLDL</sequence>
<accession>A0A2S0UMB4</accession>
<dbReference type="InterPro" id="IPR053745">
    <property type="entry name" value="Viral_Tail_Comp_sf"/>
</dbReference>
<protein>
    <submittedName>
        <fullName evidence="1">DUF3168 domain-containing protein</fullName>
    </submittedName>
</protein>
<proteinExistence type="predicted"/>
<dbReference type="RefSeq" id="WP_108435761.1">
    <property type="nucleotide sequence ID" value="NZ_CP028918.1"/>
</dbReference>